<dbReference type="PANTHER" id="PTHR12151">
    <property type="entry name" value="ELECTRON TRANSPORT PROTIN SCO1/SENC FAMILY MEMBER"/>
    <property type="match status" value="1"/>
</dbReference>
<evidence type="ECO:0000256" key="9">
    <source>
        <dbReference type="PIRSR" id="PIRSR037736-1"/>
    </source>
</evidence>
<dbReference type="InterPro" id="IPR017276">
    <property type="entry name" value="Synth_of_cyt-c-oxidase_Sco1/2"/>
</dbReference>
<dbReference type="PANTHER" id="PTHR12151:SF5">
    <property type="entry name" value="AT19154P"/>
    <property type="match status" value="1"/>
</dbReference>
<keyword evidence="4 8" id="KW-0999">Mitochondrion inner membrane</keyword>
<keyword evidence="7 11" id="KW-0472">Membrane</keyword>
<comment type="similarity">
    <text evidence="2 8">Belongs to the SCO1/2 family.</text>
</comment>
<feature type="disulfide bond" description="Redox-active" evidence="10">
    <location>
        <begin position="156"/>
        <end position="160"/>
    </location>
</feature>
<dbReference type="AlphaFoldDB" id="A0A316VN69"/>
<evidence type="ECO:0000256" key="11">
    <source>
        <dbReference type="SAM" id="Phobius"/>
    </source>
</evidence>
<dbReference type="Pfam" id="PF02630">
    <property type="entry name" value="SCO1-SenC"/>
    <property type="match status" value="1"/>
</dbReference>
<dbReference type="FunFam" id="3.40.30.10:FF:000013">
    <property type="entry name" value="Blast:Protein SCO1 homolog, mitochondrial"/>
    <property type="match status" value="1"/>
</dbReference>
<dbReference type="GO" id="GO:0005507">
    <property type="term" value="F:copper ion binding"/>
    <property type="evidence" value="ECO:0007669"/>
    <property type="project" value="InterPro"/>
</dbReference>
<organism evidence="12 13">
    <name type="scientific">Meira miltonrushii</name>
    <dbReference type="NCBI Taxonomy" id="1280837"/>
    <lineage>
        <taxon>Eukaryota</taxon>
        <taxon>Fungi</taxon>
        <taxon>Dikarya</taxon>
        <taxon>Basidiomycota</taxon>
        <taxon>Ustilaginomycotina</taxon>
        <taxon>Exobasidiomycetes</taxon>
        <taxon>Exobasidiales</taxon>
        <taxon>Brachybasidiaceae</taxon>
        <taxon>Meira</taxon>
    </lineage>
</organism>
<evidence type="ECO:0000256" key="3">
    <source>
        <dbReference type="ARBA" id="ARBA00022723"/>
    </source>
</evidence>
<dbReference type="PIRSF" id="PIRSF037736">
    <property type="entry name" value="SCO1"/>
    <property type="match status" value="1"/>
</dbReference>
<dbReference type="GeneID" id="37019902"/>
<dbReference type="GO" id="GO:0005743">
    <property type="term" value="C:mitochondrial inner membrane"/>
    <property type="evidence" value="ECO:0007669"/>
    <property type="project" value="UniProtKB-SubCell"/>
</dbReference>
<dbReference type="GO" id="GO:0033617">
    <property type="term" value="P:mitochondrial respiratory chain complex IV assembly"/>
    <property type="evidence" value="ECO:0007669"/>
    <property type="project" value="TreeGrafter"/>
</dbReference>
<dbReference type="GO" id="GO:0016531">
    <property type="term" value="F:copper chaperone activity"/>
    <property type="evidence" value="ECO:0007669"/>
    <property type="project" value="InterPro"/>
</dbReference>
<dbReference type="SUPFAM" id="SSF52833">
    <property type="entry name" value="Thioredoxin-like"/>
    <property type="match status" value="1"/>
</dbReference>
<feature type="binding site" evidence="9">
    <location>
        <position position="156"/>
    </location>
    <ligand>
        <name>Cu cation</name>
        <dbReference type="ChEBI" id="CHEBI:23378"/>
    </ligand>
</feature>
<dbReference type="InterPro" id="IPR003782">
    <property type="entry name" value="SCO1/SenC"/>
</dbReference>
<dbReference type="FunCoup" id="A0A316VN69">
    <property type="interactions" value="180"/>
</dbReference>
<accession>A0A316VN69</accession>
<evidence type="ECO:0000256" key="4">
    <source>
        <dbReference type="ARBA" id="ARBA00022792"/>
    </source>
</evidence>
<dbReference type="InParanoid" id="A0A316VN69"/>
<keyword evidence="3 9" id="KW-0479">Metal-binding</keyword>
<keyword evidence="11" id="KW-1133">Transmembrane helix</keyword>
<feature type="binding site" evidence="9">
    <location>
        <position position="160"/>
    </location>
    <ligand>
        <name>Cu cation</name>
        <dbReference type="ChEBI" id="CHEBI:23378"/>
    </ligand>
</feature>
<protein>
    <submittedName>
        <fullName evidence="12">Putative SCO1-involved in stabilization of Cox1p and Cox2p</fullName>
    </submittedName>
</protein>
<evidence type="ECO:0000313" key="13">
    <source>
        <dbReference type="Proteomes" id="UP000245771"/>
    </source>
</evidence>
<dbReference type="CDD" id="cd02968">
    <property type="entry name" value="SCO"/>
    <property type="match status" value="1"/>
</dbReference>
<keyword evidence="5 9" id="KW-0186">Copper</keyword>
<proteinExistence type="inferred from homology"/>
<reference evidence="12 13" key="1">
    <citation type="journal article" date="2018" name="Mol. Biol. Evol.">
        <title>Broad Genomic Sampling Reveals a Smut Pathogenic Ancestry of the Fungal Clade Ustilaginomycotina.</title>
        <authorList>
            <person name="Kijpornyongpan T."/>
            <person name="Mondo S.J."/>
            <person name="Barry K."/>
            <person name="Sandor L."/>
            <person name="Lee J."/>
            <person name="Lipzen A."/>
            <person name="Pangilinan J."/>
            <person name="LaButti K."/>
            <person name="Hainaut M."/>
            <person name="Henrissat B."/>
            <person name="Grigoriev I.V."/>
            <person name="Spatafora J.W."/>
            <person name="Aime M.C."/>
        </authorList>
    </citation>
    <scope>NUCLEOTIDE SEQUENCE [LARGE SCALE GENOMIC DNA]</scope>
    <source>
        <strain evidence="12 13">MCA 3882</strain>
    </source>
</reference>
<evidence type="ECO:0000256" key="8">
    <source>
        <dbReference type="PIRNR" id="PIRNR037736"/>
    </source>
</evidence>
<sequence>MQSSRSLMTCSRALQSISGRSSISIAQARPSRIVGTAGTIQSGLSQRRCYSDRREEKAKDRNAVGPFNIRAAVLFVGTGVGLFWYFQKEKAAVEEKKRAESAQAKVGRPKIGGPFELLLPTPITSAQDAKKVEARRFTEDDLRGSFSLIYFGFTNCPDICPEELDKMAQIVDNVDAKHGPTINPVFITCDPARDTLAATSIYASEFHPRLIGLTGDYESVKTACKAYRVYFSTPPGADPSGDYLVDHSIFFYLMDPEGKFVDAFGRSVNAQEATAKVMNYIDQWKQAGNPIETANAKERILKDESRKI</sequence>
<evidence type="ECO:0000256" key="6">
    <source>
        <dbReference type="ARBA" id="ARBA00023128"/>
    </source>
</evidence>
<gene>
    <name evidence="12" type="ORF">FA14DRAFT_159242</name>
</gene>
<evidence type="ECO:0000256" key="1">
    <source>
        <dbReference type="ARBA" id="ARBA00004273"/>
    </source>
</evidence>
<dbReference type="Gene3D" id="3.40.30.10">
    <property type="entry name" value="Glutaredoxin"/>
    <property type="match status" value="1"/>
</dbReference>
<evidence type="ECO:0000256" key="5">
    <source>
        <dbReference type="ARBA" id="ARBA00023008"/>
    </source>
</evidence>
<evidence type="ECO:0000313" key="12">
    <source>
        <dbReference type="EMBL" id="PWN37005.1"/>
    </source>
</evidence>
<dbReference type="RefSeq" id="XP_025357307.1">
    <property type="nucleotide sequence ID" value="XM_025498121.1"/>
</dbReference>
<comment type="subcellular location">
    <subcellularLocation>
        <location evidence="1 8">Mitochondrion inner membrane</location>
    </subcellularLocation>
</comment>
<dbReference type="GO" id="GO:0006878">
    <property type="term" value="P:intracellular copper ion homeostasis"/>
    <property type="evidence" value="ECO:0007669"/>
    <property type="project" value="UniProtKB-UniRule"/>
</dbReference>
<name>A0A316VN69_9BASI</name>
<dbReference type="InterPro" id="IPR036249">
    <property type="entry name" value="Thioredoxin-like_sf"/>
</dbReference>
<dbReference type="Proteomes" id="UP000245771">
    <property type="component" value="Unassembled WGS sequence"/>
</dbReference>
<keyword evidence="6 8" id="KW-0496">Mitochondrion</keyword>
<keyword evidence="13" id="KW-1185">Reference proteome</keyword>
<dbReference type="EMBL" id="KZ819602">
    <property type="protein sequence ID" value="PWN37005.1"/>
    <property type="molecule type" value="Genomic_DNA"/>
</dbReference>
<evidence type="ECO:0000256" key="10">
    <source>
        <dbReference type="PIRSR" id="PIRSR603782-2"/>
    </source>
</evidence>
<keyword evidence="11" id="KW-0812">Transmembrane</keyword>
<feature type="binding site" evidence="9">
    <location>
        <position position="247"/>
    </location>
    <ligand>
        <name>Cu cation</name>
        <dbReference type="ChEBI" id="CHEBI:23378"/>
    </ligand>
</feature>
<dbReference type="OrthoDB" id="270009at2759"/>
<evidence type="ECO:0000256" key="2">
    <source>
        <dbReference type="ARBA" id="ARBA00010996"/>
    </source>
</evidence>
<keyword evidence="10" id="KW-1015">Disulfide bond</keyword>
<feature type="transmembrane region" description="Helical" evidence="11">
    <location>
        <begin position="67"/>
        <end position="86"/>
    </location>
</feature>
<evidence type="ECO:0000256" key="7">
    <source>
        <dbReference type="ARBA" id="ARBA00023136"/>
    </source>
</evidence>
<dbReference type="STRING" id="1280837.A0A316VN69"/>